<protein>
    <submittedName>
        <fullName evidence="1">Uncharacterized protein</fullName>
    </submittedName>
</protein>
<dbReference type="AlphaFoldDB" id="A0AAD4W6Q0"/>
<sequence length="114" mass="12662">MGSGKSKNTPNRNHLGNRRKCVGLVKKFSLSVSFGHETSLIALNGAIGAMLDVIDPFASNGLLPRRKISERPSLIGFKSYKFILHGLLPVWIRNSLCKSVRFHWPTNIGNESKM</sequence>
<dbReference type="EMBL" id="JAJFAZ020000003">
    <property type="protein sequence ID" value="KAI5336571.1"/>
    <property type="molecule type" value="Genomic_DNA"/>
</dbReference>
<organism evidence="1 2">
    <name type="scientific">Prunus dulcis</name>
    <name type="common">Almond</name>
    <name type="synonym">Amygdalus dulcis</name>
    <dbReference type="NCBI Taxonomy" id="3755"/>
    <lineage>
        <taxon>Eukaryota</taxon>
        <taxon>Viridiplantae</taxon>
        <taxon>Streptophyta</taxon>
        <taxon>Embryophyta</taxon>
        <taxon>Tracheophyta</taxon>
        <taxon>Spermatophyta</taxon>
        <taxon>Magnoliopsida</taxon>
        <taxon>eudicotyledons</taxon>
        <taxon>Gunneridae</taxon>
        <taxon>Pentapetalae</taxon>
        <taxon>rosids</taxon>
        <taxon>fabids</taxon>
        <taxon>Rosales</taxon>
        <taxon>Rosaceae</taxon>
        <taxon>Amygdaloideae</taxon>
        <taxon>Amygdaleae</taxon>
        <taxon>Prunus</taxon>
    </lineage>
</organism>
<accession>A0AAD4W6Q0</accession>
<reference evidence="1 2" key="1">
    <citation type="journal article" date="2022" name="G3 (Bethesda)">
        <title>Whole-genome sequence and methylome profiling of the almond [Prunus dulcis (Mill.) D.A. Webb] cultivar 'Nonpareil'.</title>
        <authorList>
            <person name="D'Amico-Willman K.M."/>
            <person name="Ouma W.Z."/>
            <person name="Meulia T."/>
            <person name="Sideli G.M."/>
            <person name="Gradziel T.M."/>
            <person name="Fresnedo-Ramirez J."/>
        </authorList>
    </citation>
    <scope>NUCLEOTIDE SEQUENCE [LARGE SCALE GENOMIC DNA]</scope>
    <source>
        <strain evidence="1">Clone GOH B32 T37-40</strain>
    </source>
</reference>
<proteinExistence type="predicted"/>
<keyword evidence="2" id="KW-1185">Reference proteome</keyword>
<name>A0AAD4W6Q0_PRUDU</name>
<dbReference type="Proteomes" id="UP001054821">
    <property type="component" value="Chromosome 3"/>
</dbReference>
<evidence type="ECO:0000313" key="1">
    <source>
        <dbReference type="EMBL" id="KAI5336571.1"/>
    </source>
</evidence>
<gene>
    <name evidence="1" type="ORF">L3X38_015839</name>
</gene>
<comment type="caution">
    <text evidence="1">The sequence shown here is derived from an EMBL/GenBank/DDBJ whole genome shotgun (WGS) entry which is preliminary data.</text>
</comment>
<evidence type="ECO:0000313" key="2">
    <source>
        <dbReference type="Proteomes" id="UP001054821"/>
    </source>
</evidence>